<keyword evidence="2 6" id="KW-0812">Transmembrane</keyword>
<evidence type="ECO:0000256" key="1">
    <source>
        <dbReference type="ARBA" id="ARBA00004167"/>
    </source>
</evidence>
<evidence type="ECO:0000256" key="6">
    <source>
        <dbReference type="SAM" id="Phobius"/>
    </source>
</evidence>
<comment type="caution">
    <text evidence="8">The sequence shown here is derived from an EMBL/GenBank/DDBJ whole genome shotgun (WGS) entry which is preliminary data.</text>
</comment>
<dbReference type="InterPro" id="IPR036869">
    <property type="entry name" value="J_dom_sf"/>
</dbReference>
<feature type="transmembrane region" description="Helical" evidence="6">
    <location>
        <begin position="32"/>
        <end position="50"/>
    </location>
</feature>
<evidence type="ECO:0000313" key="8">
    <source>
        <dbReference type="EMBL" id="MBC4017093.1"/>
    </source>
</evidence>
<evidence type="ECO:0000313" key="9">
    <source>
        <dbReference type="Proteomes" id="UP000600101"/>
    </source>
</evidence>
<dbReference type="SUPFAM" id="SSF46565">
    <property type="entry name" value="Chaperone J-domain"/>
    <property type="match status" value="1"/>
</dbReference>
<dbReference type="AlphaFoldDB" id="A0A9X0R1F5"/>
<keyword evidence="3 6" id="KW-1133">Transmembrane helix</keyword>
<comment type="similarity">
    <text evidence="5">Belongs to the TIM14 family.</text>
</comment>
<dbReference type="Gene3D" id="1.10.287.110">
    <property type="entry name" value="DnaJ domain"/>
    <property type="match status" value="1"/>
</dbReference>
<organism evidence="8 9">
    <name type="scientific">Siccirubricoccus deserti</name>
    <dbReference type="NCBI Taxonomy" id="2013562"/>
    <lineage>
        <taxon>Bacteria</taxon>
        <taxon>Pseudomonadati</taxon>
        <taxon>Pseudomonadota</taxon>
        <taxon>Alphaproteobacteria</taxon>
        <taxon>Acetobacterales</taxon>
        <taxon>Roseomonadaceae</taxon>
        <taxon>Siccirubricoccus</taxon>
    </lineage>
</organism>
<evidence type="ECO:0000256" key="3">
    <source>
        <dbReference type="ARBA" id="ARBA00022989"/>
    </source>
</evidence>
<dbReference type="Proteomes" id="UP000600101">
    <property type="component" value="Unassembled WGS sequence"/>
</dbReference>
<sequence length="236" mass="25552">MLWLAIGAGVLLLLLLVLRGFATARIETIRNLGLWIAGLVALVVVVLVVLSGRAGQVIWTLLLFSPLLLRRVQGWLAARRFRARPGADTGESAVETATLSMRIELASGRITGRVRRGRQSGRDLAELTLPELLELLADCRADDPDSVPLLETWLDRAAPDWRAAEAAMGDGTAPPAGRSGPMTRAEALEILGLMEPTTEAEIRAAHRRLMRGAHPDQGGSDWLAARINQARDVLLP</sequence>
<evidence type="ECO:0000256" key="2">
    <source>
        <dbReference type="ARBA" id="ARBA00022692"/>
    </source>
</evidence>
<accession>A0A9X0R1F5</accession>
<keyword evidence="4 6" id="KW-0472">Membrane</keyword>
<dbReference type="CDD" id="cd06257">
    <property type="entry name" value="DnaJ"/>
    <property type="match status" value="1"/>
</dbReference>
<name>A0A9X0R1F5_9PROT</name>
<dbReference type="PANTHER" id="PTHR12763">
    <property type="match status" value="1"/>
</dbReference>
<dbReference type="InterPro" id="IPR001623">
    <property type="entry name" value="DnaJ_domain"/>
</dbReference>
<gene>
    <name evidence="8" type="ORF">H7965_17405</name>
</gene>
<reference evidence="8" key="1">
    <citation type="submission" date="2020-08" db="EMBL/GenBank/DDBJ databases">
        <authorList>
            <person name="Hu Y."/>
            <person name="Nguyen S.V."/>
            <person name="Li F."/>
            <person name="Fanning S."/>
        </authorList>
    </citation>
    <scope>NUCLEOTIDE SEQUENCE</scope>
    <source>
        <strain evidence="8">SYSU D8009</strain>
    </source>
</reference>
<dbReference type="GO" id="GO:0016020">
    <property type="term" value="C:membrane"/>
    <property type="evidence" value="ECO:0007669"/>
    <property type="project" value="UniProtKB-SubCell"/>
</dbReference>
<keyword evidence="9" id="KW-1185">Reference proteome</keyword>
<dbReference type="PROSITE" id="PS50076">
    <property type="entry name" value="DNAJ_2"/>
    <property type="match status" value="1"/>
</dbReference>
<dbReference type="EMBL" id="JACOMF010000022">
    <property type="protein sequence ID" value="MBC4017093.1"/>
    <property type="molecule type" value="Genomic_DNA"/>
</dbReference>
<evidence type="ECO:0000259" key="7">
    <source>
        <dbReference type="PROSITE" id="PS50076"/>
    </source>
</evidence>
<evidence type="ECO:0000256" key="4">
    <source>
        <dbReference type="ARBA" id="ARBA00023136"/>
    </source>
</evidence>
<feature type="domain" description="J" evidence="7">
    <location>
        <begin position="186"/>
        <end position="236"/>
    </location>
</feature>
<proteinExistence type="inferred from homology"/>
<comment type="subcellular location">
    <subcellularLocation>
        <location evidence="1">Membrane</location>
        <topology evidence="1">Single-pass membrane protein</topology>
    </subcellularLocation>
</comment>
<dbReference type="RefSeq" id="WP_186771857.1">
    <property type="nucleotide sequence ID" value="NZ_JACOMF010000022.1"/>
</dbReference>
<protein>
    <submittedName>
        <fullName evidence="8">Molecular chaperone DnaJ</fullName>
    </submittedName>
</protein>
<evidence type="ECO:0000256" key="5">
    <source>
        <dbReference type="ARBA" id="ARBA00038105"/>
    </source>
</evidence>
<dbReference type="PANTHER" id="PTHR12763:SF28">
    <property type="entry name" value="GEO10507P1-RELATED"/>
    <property type="match status" value="1"/>
</dbReference>